<evidence type="ECO:0000313" key="3">
    <source>
        <dbReference type="Proteomes" id="UP000215335"/>
    </source>
</evidence>
<gene>
    <name evidence="2" type="ORF">TSAR_010343</name>
</gene>
<evidence type="ECO:0000313" key="2">
    <source>
        <dbReference type="EMBL" id="OXU18480.1"/>
    </source>
</evidence>
<name>A0A232EJD2_9HYME</name>
<organism evidence="2 3">
    <name type="scientific">Trichomalopsis sarcophagae</name>
    <dbReference type="NCBI Taxonomy" id="543379"/>
    <lineage>
        <taxon>Eukaryota</taxon>
        <taxon>Metazoa</taxon>
        <taxon>Ecdysozoa</taxon>
        <taxon>Arthropoda</taxon>
        <taxon>Hexapoda</taxon>
        <taxon>Insecta</taxon>
        <taxon>Pterygota</taxon>
        <taxon>Neoptera</taxon>
        <taxon>Endopterygota</taxon>
        <taxon>Hymenoptera</taxon>
        <taxon>Apocrita</taxon>
        <taxon>Proctotrupomorpha</taxon>
        <taxon>Chalcidoidea</taxon>
        <taxon>Pteromalidae</taxon>
        <taxon>Pteromalinae</taxon>
        <taxon>Trichomalopsis</taxon>
    </lineage>
</organism>
<sequence length="210" mass="24681">MSAEFQREKNALRQIARAREAIRRKHRLLKYGKENTARTLDETFKPLEKLINITESSSNEIKDEIKRMKLELDRDEPIDDDDKSISSTGSFDDTYKVDNENDATQIYKEAETSFETAEEDEEVDHSKIKEDRQNKFILDSRYSKHLDKIYGVRKEKGAYMIGNSPILFDDLHVKAGYYNGYPRTKSQDEIREWITSTGMIRTNSWIDFAY</sequence>
<reference evidence="2 3" key="1">
    <citation type="journal article" date="2017" name="Curr. Biol.">
        <title>The Evolution of Venom by Co-option of Single-Copy Genes.</title>
        <authorList>
            <person name="Martinson E.O."/>
            <person name="Mrinalini"/>
            <person name="Kelkar Y.D."/>
            <person name="Chang C.H."/>
            <person name="Werren J.H."/>
        </authorList>
    </citation>
    <scope>NUCLEOTIDE SEQUENCE [LARGE SCALE GENOMIC DNA]</scope>
    <source>
        <strain evidence="2 3">Alberta</strain>
        <tissue evidence="2">Whole body</tissue>
    </source>
</reference>
<comment type="caution">
    <text evidence="2">The sequence shown here is derived from an EMBL/GenBank/DDBJ whole genome shotgun (WGS) entry which is preliminary data.</text>
</comment>
<dbReference type="EMBL" id="NNAY01004024">
    <property type="protein sequence ID" value="OXU18480.1"/>
    <property type="molecule type" value="Genomic_DNA"/>
</dbReference>
<protein>
    <submittedName>
        <fullName evidence="2">Uncharacterized protein</fullName>
    </submittedName>
</protein>
<feature type="region of interest" description="Disordered" evidence="1">
    <location>
        <begin position="76"/>
        <end position="96"/>
    </location>
</feature>
<evidence type="ECO:0000256" key="1">
    <source>
        <dbReference type="SAM" id="MobiDB-lite"/>
    </source>
</evidence>
<dbReference type="AlphaFoldDB" id="A0A232EJD2"/>
<proteinExistence type="predicted"/>
<accession>A0A232EJD2</accession>
<keyword evidence="3" id="KW-1185">Reference proteome</keyword>
<dbReference type="Proteomes" id="UP000215335">
    <property type="component" value="Unassembled WGS sequence"/>
</dbReference>